<feature type="transmembrane region" description="Helical" evidence="8">
    <location>
        <begin position="20"/>
        <end position="53"/>
    </location>
</feature>
<evidence type="ECO:0000256" key="1">
    <source>
        <dbReference type="ARBA" id="ARBA00004429"/>
    </source>
</evidence>
<gene>
    <name evidence="9" type="ORF">AArcS_0888</name>
</gene>
<dbReference type="KEGG" id="hara:AArcS_0888"/>
<keyword evidence="3" id="KW-1003">Cell membrane</keyword>
<dbReference type="RefSeq" id="WP_238479226.1">
    <property type="nucleotide sequence ID" value="NZ_CP064786.1"/>
</dbReference>
<dbReference type="EMBL" id="CP064786">
    <property type="protein sequence ID" value="QSG02111.1"/>
    <property type="molecule type" value="Genomic_DNA"/>
</dbReference>
<evidence type="ECO:0000256" key="7">
    <source>
        <dbReference type="ARBA" id="ARBA00023136"/>
    </source>
</evidence>
<dbReference type="GeneID" id="70684274"/>
<keyword evidence="5 8" id="KW-0812">Transmembrane</keyword>
<reference evidence="9" key="1">
    <citation type="submission" date="2020-11" db="EMBL/GenBank/DDBJ databases">
        <title>Carbohydrate-dependent, anaerobic sulfur respiration: A novel catabolism in halophilic archaea.</title>
        <authorList>
            <person name="Sorokin D.Y."/>
            <person name="Messina E."/>
            <person name="Smedile F."/>
            <person name="La Cono V."/>
            <person name="Hallsworth J.E."/>
            <person name="Yakimov M.M."/>
        </authorList>
    </citation>
    <scope>NUCLEOTIDE SEQUENCE</scope>
    <source>
        <strain evidence="9">AArc-S</strain>
    </source>
</reference>
<evidence type="ECO:0000256" key="4">
    <source>
        <dbReference type="ARBA" id="ARBA00022519"/>
    </source>
</evidence>
<name>A0A897MP45_9EURY</name>
<organism evidence="9 10">
    <name type="scientific">Natranaeroarchaeum sulfidigenes</name>
    <dbReference type="NCBI Taxonomy" id="2784880"/>
    <lineage>
        <taxon>Archaea</taxon>
        <taxon>Methanobacteriati</taxon>
        <taxon>Methanobacteriota</taxon>
        <taxon>Stenosarchaea group</taxon>
        <taxon>Halobacteria</taxon>
        <taxon>Halobacteriales</taxon>
        <taxon>Natronoarchaeaceae</taxon>
        <taxon>Natranaeroarchaeum</taxon>
    </lineage>
</organism>
<keyword evidence="7 8" id="KW-0472">Membrane</keyword>
<dbReference type="Proteomes" id="UP000663586">
    <property type="component" value="Chromosome"/>
</dbReference>
<evidence type="ECO:0000256" key="8">
    <source>
        <dbReference type="SAM" id="Phobius"/>
    </source>
</evidence>
<dbReference type="PANTHER" id="PTHR30574:SF1">
    <property type="entry name" value="SULPHUR TRANSPORT DOMAIN-CONTAINING PROTEIN"/>
    <property type="match status" value="1"/>
</dbReference>
<evidence type="ECO:0000313" key="9">
    <source>
        <dbReference type="EMBL" id="QSG02111.1"/>
    </source>
</evidence>
<dbReference type="GO" id="GO:0005886">
    <property type="term" value="C:plasma membrane"/>
    <property type="evidence" value="ECO:0007669"/>
    <property type="project" value="UniProtKB-SubCell"/>
</dbReference>
<keyword evidence="10" id="KW-1185">Reference proteome</keyword>
<comment type="subcellular location">
    <subcellularLocation>
        <location evidence="1">Cell inner membrane</location>
        <topology evidence="1">Multi-pass membrane protein</topology>
    </subcellularLocation>
</comment>
<feature type="transmembrane region" description="Helical" evidence="8">
    <location>
        <begin position="166"/>
        <end position="185"/>
    </location>
</feature>
<evidence type="ECO:0000256" key="6">
    <source>
        <dbReference type="ARBA" id="ARBA00022989"/>
    </source>
</evidence>
<keyword evidence="4" id="KW-0997">Cell inner membrane</keyword>
<evidence type="ECO:0000313" key="10">
    <source>
        <dbReference type="Proteomes" id="UP000663586"/>
    </source>
</evidence>
<accession>A0A897MP45</accession>
<keyword evidence="6 8" id="KW-1133">Transmembrane helix</keyword>
<evidence type="ECO:0000256" key="2">
    <source>
        <dbReference type="ARBA" id="ARBA00022448"/>
    </source>
</evidence>
<dbReference type="PANTHER" id="PTHR30574">
    <property type="entry name" value="INNER MEMBRANE PROTEIN YEDE"/>
    <property type="match status" value="1"/>
</dbReference>
<dbReference type="InterPro" id="IPR007272">
    <property type="entry name" value="Sulf_transp_TsuA/YedE"/>
</dbReference>
<feature type="transmembrane region" description="Helical" evidence="8">
    <location>
        <begin position="74"/>
        <end position="92"/>
    </location>
</feature>
<evidence type="ECO:0000256" key="3">
    <source>
        <dbReference type="ARBA" id="ARBA00022475"/>
    </source>
</evidence>
<keyword evidence="2" id="KW-0813">Transport</keyword>
<sequence>MIDPLLATLTFEALFPNHIWHYLIGGVFIGLGVSVIYLGTGITAGASTFLESTLSYGSKLPRLQQHRFVTSRDWRVVFTLGIVLGAGIYALTFQSGLVSSSLHQPATAGQLQDVGGVTIWTTEVSWWRLLGGGVLIGIGTRLGKGCTSGHGVCGVGSLSQTSIANVATFMIVAIGTALLVQAAGVSP</sequence>
<dbReference type="AlphaFoldDB" id="A0A897MP45"/>
<proteinExistence type="predicted"/>
<dbReference type="Pfam" id="PF04143">
    <property type="entry name" value="Sulf_transp"/>
    <property type="match status" value="1"/>
</dbReference>
<evidence type="ECO:0000256" key="5">
    <source>
        <dbReference type="ARBA" id="ARBA00022692"/>
    </source>
</evidence>
<protein>
    <submittedName>
        <fullName evidence="9">Putative transporter component</fullName>
    </submittedName>
</protein>